<dbReference type="EC" id="5.6.2.3" evidence="9"/>
<organism evidence="12 13">
    <name type="scientific">Actinomadura viridis</name>
    <dbReference type="NCBI Taxonomy" id="58110"/>
    <lineage>
        <taxon>Bacteria</taxon>
        <taxon>Bacillati</taxon>
        <taxon>Actinomycetota</taxon>
        <taxon>Actinomycetes</taxon>
        <taxon>Streptosporangiales</taxon>
        <taxon>Thermomonosporaceae</taxon>
        <taxon>Actinomadura</taxon>
    </lineage>
</organism>
<dbReference type="SUPFAM" id="SSF48024">
    <property type="entry name" value="N-terminal domain of DnaB helicase"/>
    <property type="match status" value="1"/>
</dbReference>
<evidence type="ECO:0000256" key="2">
    <source>
        <dbReference type="ARBA" id="ARBA00022705"/>
    </source>
</evidence>
<evidence type="ECO:0000256" key="3">
    <source>
        <dbReference type="ARBA" id="ARBA00022741"/>
    </source>
</evidence>
<evidence type="ECO:0000256" key="6">
    <source>
        <dbReference type="ARBA" id="ARBA00022840"/>
    </source>
</evidence>
<keyword evidence="7" id="KW-0238">DNA-binding</keyword>
<feature type="domain" description="SF4 helicase" evidence="11">
    <location>
        <begin position="178"/>
        <end position="442"/>
    </location>
</feature>
<dbReference type="RefSeq" id="WP_197012482.1">
    <property type="nucleotide sequence ID" value="NZ_BAABES010000010.1"/>
</dbReference>
<evidence type="ECO:0000256" key="4">
    <source>
        <dbReference type="ARBA" id="ARBA00022801"/>
    </source>
</evidence>
<dbReference type="GO" id="GO:0003677">
    <property type="term" value="F:DNA binding"/>
    <property type="evidence" value="ECO:0007669"/>
    <property type="project" value="UniProtKB-KW"/>
</dbReference>
<dbReference type="GO" id="GO:0043139">
    <property type="term" value="F:5'-3' DNA helicase activity"/>
    <property type="evidence" value="ECO:0007669"/>
    <property type="project" value="UniProtKB-EC"/>
</dbReference>
<dbReference type="Pfam" id="PF03796">
    <property type="entry name" value="DnaB_C"/>
    <property type="match status" value="1"/>
</dbReference>
<dbReference type="AlphaFoldDB" id="A0A931GK85"/>
<dbReference type="InterPro" id="IPR036185">
    <property type="entry name" value="DNA_heli_DnaB-like_N_sf"/>
</dbReference>
<keyword evidence="5 12" id="KW-0347">Helicase</keyword>
<name>A0A931GK85_9ACTN</name>
<dbReference type="PANTHER" id="PTHR30153:SF2">
    <property type="entry name" value="REPLICATIVE DNA HELICASE"/>
    <property type="match status" value="1"/>
</dbReference>
<reference evidence="12" key="1">
    <citation type="submission" date="2020-11" db="EMBL/GenBank/DDBJ databases">
        <title>Sequencing the genomes of 1000 actinobacteria strains.</title>
        <authorList>
            <person name="Klenk H.-P."/>
        </authorList>
    </citation>
    <scope>NUCLEOTIDE SEQUENCE</scope>
    <source>
        <strain evidence="12">DSM 43175</strain>
    </source>
</reference>
<comment type="catalytic activity">
    <reaction evidence="10">
        <text>ATP + H2O = ADP + phosphate + H(+)</text>
        <dbReference type="Rhea" id="RHEA:13065"/>
        <dbReference type="ChEBI" id="CHEBI:15377"/>
        <dbReference type="ChEBI" id="CHEBI:15378"/>
        <dbReference type="ChEBI" id="CHEBI:30616"/>
        <dbReference type="ChEBI" id="CHEBI:43474"/>
        <dbReference type="ChEBI" id="CHEBI:456216"/>
        <dbReference type="EC" id="5.6.2.3"/>
    </reaction>
</comment>
<dbReference type="InterPro" id="IPR007693">
    <property type="entry name" value="DNA_helicase_DnaB-like_N"/>
</dbReference>
<evidence type="ECO:0000256" key="1">
    <source>
        <dbReference type="ARBA" id="ARBA00008428"/>
    </source>
</evidence>
<accession>A0A931GK85</accession>
<dbReference type="Gene3D" id="1.10.860.10">
    <property type="entry name" value="DNAb Helicase, Chain A"/>
    <property type="match status" value="1"/>
</dbReference>
<dbReference type="InterPro" id="IPR016136">
    <property type="entry name" value="DNA_helicase_N/primase_C"/>
</dbReference>
<comment type="similarity">
    <text evidence="1">Belongs to the helicase family. DnaB subfamily.</text>
</comment>
<dbReference type="PANTHER" id="PTHR30153">
    <property type="entry name" value="REPLICATIVE DNA HELICASE DNAB"/>
    <property type="match status" value="1"/>
</dbReference>
<evidence type="ECO:0000256" key="9">
    <source>
        <dbReference type="ARBA" id="ARBA00044969"/>
    </source>
</evidence>
<keyword evidence="4 12" id="KW-0378">Hydrolase</keyword>
<evidence type="ECO:0000256" key="5">
    <source>
        <dbReference type="ARBA" id="ARBA00022806"/>
    </source>
</evidence>
<dbReference type="CDD" id="cd00984">
    <property type="entry name" value="DnaB_C"/>
    <property type="match status" value="1"/>
</dbReference>
<dbReference type="PROSITE" id="PS51199">
    <property type="entry name" value="SF4_HELICASE"/>
    <property type="match status" value="1"/>
</dbReference>
<keyword evidence="6" id="KW-0067">ATP-binding</keyword>
<dbReference type="GO" id="GO:0005829">
    <property type="term" value="C:cytosol"/>
    <property type="evidence" value="ECO:0007669"/>
    <property type="project" value="TreeGrafter"/>
</dbReference>
<dbReference type="Gene3D" id="3.40.50.300">
    <property type="entry name" value="P-loop containing nucleotide triphosphate hydrolases"/>
    <property type="match status" value="1"/>
</dbReference>
<evidence type="ECO:0000256" key="7">
    <source>
        <dbReference type="ARBA" id="ARBA00023125"/>
    </source>
</evidence>
<evidence type="ECO:0000259" key="11">
    <source>
        <dbReference type="PROSITE" id="PS51199"/>
    </source>
</evidence>
<sequence length="449" mass="49085">MTIDEITVPGWAPTDAVIAAEQALIGSVIQSRIAAETVAETVQPADFYKSRHRLVFEAVVSLIDRGADVDPVSVLAELTRQGTVTKVGAGPALMDLMARAGTAAWEYAATVVRDDAIRRGVAEVGPLIGQLVASRNFDLDRDVDMIRQRLDKATARVTGTDLCTIGDAVTARLEALENQAPVEFVEAPYTDLQMLLAGLRPGQLVIIGARPSVGKSVIGMDIARNAAIRLKYRTLFFSLEMQAAELADRVLAAEAQVTLDRIRDNNLTDADWDRIAAKHDRILQAPLVVDDTPHCSLGRIRARLRGMSRTDPARLVIVDYMGLMEAPKADSRERQVAELSRGLKLLAKEFEVPIVALSQLNRESTKRTDRRPAMSELRDSGAVEQDADIVILLHREDAYDKESPRAGEMDLLVEKNRNGATGTIVVVFQGHYSRAMDMAKEWSPSGALS</sequence>
<evidence type="ECO:0000313" key="12">
    <source>
        <dbReference type="EMBL" id="MBG6089945.1"/>
    </source>
</evidence>
<dbReference type="Pfam" id="PF00772">
    <property type="entry name" value="DnaB"/>
    <property type="match status" value="1"/>
</dbReference>
<proteinExistence type="inferred from homology"/>
<dbReference type="InterPro" id="IPR007694">
    <property type="entry name" value="DNA_helicase_DnaB-like_C"/>
</dbReference>
<evidence type="ECO:0000256" key="8">
    <source>
        <dbReference type="ARBA" id="ARBA00023235"/>
    </source>
</evidence>
<dbReference type="GO" id="GO:0005524">
    <property type="term" value="F:ATP binding"/>
    <property type="evidence" value="ECO:0007669"/>
    <property type="project" value="UniProtKB-KW"/>
</dbReference>
<keyword evidence="8" id="KW-0413">Isomerase</keyword>
<comment type="caution">
    <text evidence="12">The sequence shown here is derived from an EMBL/GenBank/DDBJ whole genome shotgun (WGS) entry which is preliminary data.</text>
</comment>
<dbReference type="Proteomes" id="UP000614047">
    <property type="component" value="Unassembled WGS sequence"/>
</dbReference>
<keyword evidence="13" id="KW-1185">Reference proteome</keyword>
<gene>
    <name evidence="12" type="ORF">IW256_004058</name>
</gene>
<dbReference type="SUPFAM" id="SSF52540">
    <property type="entry name" value="P-loop containing nucleoside triphosphate hydrolases"/>
    <property type="match status" value="1"/>
</dbReference>
<evidence type="ECO:0000256" key="10">
    <source>
        <dbReference type="ARBA" id="ARBA00048954"/>
    </source>
</evidence>
<evidence type="ECO:0000313" key="13">
    <source>
        <dbReference type="Proteomes" id="UP000614047"/>
    </source>
</evidence>
<keyword evidence="2" id="KW-0235">DNA replication</keyword>
<keyword evidence="3" id="KW-0547">Nucleotide-binding</keyword>
<protein>
    <recommendedName>
        <fullName evidence="9">DNA 5'-3' helicase</fullName>
        <ecNumber evidence="9">5.6.2.3</ecNumber>
    </recommendedName>
</protein>
<dbReference type="GO" id="GO:0006260">
    <property type="term" value="P:DNA replication"/>
    <property type="evidence" value="ECO:0007669"/>
    <property type="project" value="UniProtKB-KW"/>
</dbReference>
<dbReference type="EMBL" id="JADOUA010000001">
    <property type="protein sequence ID" value="MBG6089945.1"/>
    <property type="molecule type" value="Genomic_DNA"/>
</dbReference>
<dbReference type="InterPro" id="IPR027417">
    <property type="entry name" value="P-loop_NTPase"/>
</dbReference>
<dbReference type="GO" id="GO:0016787">
    <property type="term" value="F:hydrolase activity"/>
    <property type="evidence" value="ECO:0007669"/>
    <property type="project" value="UniProtKB-KW"/>
</dbReference>